<comment type="similarity">
    <text evidence="2">Belongs to the CYSTM1 family.</text>
</comment>
<evidence type="ECO:0000256" key="5">
    <source>
        <dbReference type="ARBA" id="ARBA00023136"/>
    </source>
</evidence>
<keyword evidence="7" id="KW-1185">Reference proteome</keyword>
<accession>A0A6P5WHQ2</accession>
<evidence type="ECO:0000256" key="4">
    <source>
        <dbReference type="ARBA" id="ARBA00022989"/>
    </source>
</evidence>
<feature type="domain" description="Cysteine-rich transmembrane" evidence="6">
    <location>
        <begin position="59"/>
        <end position="95"/>
    </location>
</feature>
<dbReference type="KEGG" id="dzi:111274807"/>
<sequence length="95" mass="10468">MSYYNHQQAPVVYRPPPTSYPLAEPGQVYPPPLHQSYPPPPPVQGPYIAPPPVAYPMKNGVEAPQHLPETKQRGDGFWKGCCAGLCCCCLLDLCF</sequence>
<evidence type="ECO:0000256" key="1">
    <source>
        <dbReference type="ARBA" id="ARBA00004167"/>
    </source>
</evidence>
<name>A0A6P5WHQ2_DURZI</name>
<dbReference type="Pfam" id="PF12734">
    <property type="entry name" value="CYSTM"/>
    <property type="match status" value="1"/>
</dbReference>
<evidence type="ECO:0000256" key="2">
    <source>
        <dbReference type="ARBA" id="ARBA00009444"/>
    </source>
</evidence>
<comment type="subcellular location">
    <subcellularLocation>
        <location evidence="1">Membrane</location>
        <topology evidence="1">Single-pass membrane protein</topology>
    </subcellularLocation>
</comment>
<keyword evidence="5" id="KW-0472">Membrane</keyword>
<dbReference type="InterPro" id="IPR028144">
    <property type="entry name" value="CYSTM_dom"/>
</dbReference>
<organism evidence="7 8">
    <name type="scientific">Durio zibethinus</name>
    <name type="common">Durian</name>
    <dbReference type="NCBI Taxonomy" id="66656"/>
    <lineage>
        <taxon>Eukaryota</taxon>
        <taxon>Viridiplantae</taxon>
        <taxon>Streptophyta</taxon>
        <taxon>Embryophyta</taxon>
        <taxon>Tracheophyta</taxon>
        <taxon>Spermatophyta</taxon>
        <taxon>Magnoliopsida</taxon>
        <taxon>eudicotyledons</taxon>
        <taxon>Gunneridae</taxon>
        <taxon>Pentapetalae</taxon>
        <taxon>rosids</taxon>
        <taxon>malvids</taxon>
        <taxon>Malvales</taxon>
        <taxon>Malvaceae</taxon>
        <taxon>Helicteroideae</taxon>
        <taxon>Durio</taxon>
    </lineage>
</organism>
<dbReference type="InterPro" id="IPR044850">
    <property type="entry name" value="WIH1-like"/>
</dbReference>
<evidence type="ECO:0000313" key="7">
    <source>
        <dbReference type="Proteomes" id="UP000515121"/>
    </source>
</evidence>
<dbReference type="PANTHER" id="PTHR31568">
    <property type="entry name" value="RCG49325, ISOFORM CRA_A"/>
    <property type="match status" value="1"/>
</dbReference>
<keyword evidence="3" id="KW-0812">Transmembrane</keyword>
<dbReference type="GO" id="GO:0005886">
    <property type="term" value="C:plasma membrane"/>
    <property type="evidence" value="ECO:0007669"/>
    <property type="project" value="InterPro"/>
</dbReference>
<evidence type="ECO:0000313" key="8">
    <source>
        <dbReference type="RefSeq" id="XP_022715459.1"/>
    </source>
</evidence>
<evidence type="ECO:0000259" key="6">
    <source>
        <dbReference type="Pfam" id="PF12734"/>
    </source>
</evidence>
<dbReference type="PANTHER" id="PTHR31568:SF122">
    <property type="entry name" value="PROTEIN CYSTEINE-RICH TRANSMEMBRANE MODULE 9"/>
    <property type="match status" value="1"/>
</dbReference>
<dbReference type="AlphaFoldDB" id="A0A6P5WHQ2"/>
<keyword evidence="4" id="KW-1133">Transmembrane helix</keyword>
<proteinExistence type="inferred from homology"/>
<dbReference type="Proteomes" id="UP000515121">
    <property type="component" value="Unplaced"/>
</dbReference>
<reference evidence="8" key="1">
    <citation type="submission" date="2025-08" db="UniProtKB">
        <authorList>
            <consortium name="RefSeq"/>
        </authorList>
    </citation>
    <scope>IDENTIFICATION</scope>
    <source>
        <tissue evidence="8">Fruit stalk</tissue>
    </source>
</reference>
<dbReference type="GeneID" id="111274807"/>
<protein>
    <submittedName>
        <fullName evidence="8">Cysteine-rich and transmembrane domain-containing protein WIH1-like</fullName>
    </submittedName>
</protein>
<dbReference type="RefSeq" id="XP_022715459.1">
    <property type="nucleotide sequence ID" value="XM_022859724.1"/>
</dbReference>
<evidence type="ECO:0000256" key="3">
    <source>
        <dbReference type="ARBA" id="ARBA00022692"/>
    </source>
</evidence>
<gene>
    <name evidence="8" type="primary">LOC111274807</name>
</gene>